<feature type="signal peptide" evidence="13">
    <location>
        <begin position="1"/>
        <end position="20"/>
    </location>
</feature>
<dbReference type="GO" id="GO:0006826">
    <property type="term" value="P:iron ion transport"/>
    <property type="evidence" value="ECO:0007669"/>
    <property type="project" value="UniProtKB-KW"/>
</dbReference>
<evidence type="ECO:0000256" key="6">
    <source>
        <dbReference type="ARBA" id="ARBA00023004"/>
    </source>
</evidence>
<dbReference type="Gene3D" id="2.40.170.20">
    <property type="entry name" value="TonB-dependent receptor, beta-barrel domain"/>
    <property type="match status" value="1"/>
</dbReference>
<keyword evidence="4" id="KW-0410">Iron transport</keyword>
<keyword evidence="16" id="KW-0675">Receptor</keyword>
<feature type="domain" description="TonB-dependent receptor plug" evidence="15">
    <location>
        <begin position="139"/>
        <end position="245"/>
    </location>
</feature>
<evidence type="ECO:0000313" key="17">
    <source>
        <dbReference type="Proteomes" id="UP000564677"/>
    </source>
</evidence>
<evidence type="ECO:0000256" key="2">
    <source>
        <dbReference type="ARBA" id="ARBA00022448"/>
    </source>
</evidence>
<dbReference type="PANTHER" id="PTHR32552">
    <property type="entry name" value="FERRICHROME IRON RECEPTOR-RELATED"/>
    <property type="match status" value="1"/>
</dbReference>
<feature type="region of interest" description="Disordered" evidence="12">
    <location>
        <begin position="97"/>
        <end position="124"/>
    </location>
</feature>
<dbReference type="Pfam" id="PF07715">
    <property type="entry name" value="Plug"/>
    <property type="match status" value="1"/>
</dbReference>
<comment type="caution">
    <text evidence="16">The sequence shown here is derived from an EMBL/GenBank/DDBJ whole genome shotgun (WGS) entry which is preliminary data.</text>
</comment>
<dbReference type="SUPFAM" id="SSF56935">
    <property type="entry name" value="Porins"/>
    <property type="match status" value="1"/>
</dbReference>
<feature type="domain" description="TonB-dependent receptor-like beta-barrel" evidence="14">
    <location>
        <begin position="291"/>
        <end position="745"/>
    </location>
</feature>
<evidence type="ECO:0000256" key="1">
    <source>
        <dbReference type="ARBA" id="ARBA00004571"/>
    </source>
</evidence>
<keyword evidence="6" id="KW-0408">Iron</keyword>
<evidence type="ECO:0000256" key="10">
    <source>
        <dbReference type="ARBA" id="ARBA00023237"/>
    </source>
</evidence>
<dbReference type="Pfam" id="PF00593">
    <property type="entry name" value="TonB_dep_Rec_b-barrel"/>
    <property type="match status" value="1"/>
</dbReference>
<evidence type="ECO:0000259" key="15">
    <source>
        <dbReference type="Pfam" id="PF07715"/>
    </source>
</evidence>
<feature type="chain" id="PRO_5031072056" evidence="13">
    <location>
        <begin position="21"/>
        <end position="783"/>
    </location>
</feature>
<dbReference type="GO" id="GO:0009279">
    <property type="term" value="C:cell outer membrane"/>
    <property type="evidence" value="ECO:0007669"/>
    <property type="project" value="UniProtKB-SubCell"/>
</dbReference>
<dbReference type="InterPro" id="IPR012910">
    <property type="entry name" value="Plug_dom"/>
</dbReference>
<evidence type="ECO:0000313" key="16">
    <source>
        <dbReference type="EMBL" id="NIJ66377.1"/>
    </source>
</evidence>
<keyword evidence="7" id="KW-0406">Ion transport</keyword>
<evidence type="ECO:0000256" key="3">
    <source>
        <dbReference type="ARBA" id="ARBA00022452"/>
    </source>
</evidence>
<gene>
    <name evidence="16" type="ORF">FHR20_003350</name>
</gene>
<dbReference type="Gene3D" id="3.55.50.30">
    <property type="match status" value="1"/>
</dbReference>
<proteinExistence type="inferred from homology"/>
<keyword evidence="3" id="KW-1134">Transmembrane beta strand</keyword>
<keyword evidence="5" id="KW-0812">Transmembrane</keyword>
<evidence type="ECO:0000256" key="4">
    <source>
        <dbReference type="ARBA" id="ARBA00022496"/>
    </source>
</evidence>
<evidence type="ECO:0000256" key="8">
    <source>
        <dbReference type="ARBA" id="ARBA00023077"/>
    </source>
</evidence>
<keyword evidence="8 11" id="KW-0798">TonB box</keyword>
<name>A0A7X5V322_9SPHN</name>
<comment type="similarity">
    <text evidence="11">Belongs to the TonB-dependent receptor family.</text>
</comment>
<organism evidence="16 17">
    <name type="scientific">Sphingomonas leidyi</name>
    <dbReference type="NCBI Taxonomy" id="68569"/>
    <lineage>
        <taxon>Bacteria</taxon>
        <taxon>Pseudomonadati</taxon>
        <taxon>Pseudomonadota</taxon>
        <taxon>Alphaproteobacteria</taxon>
        <taxon>Sphingomonadales</taxon>
        <taxon>Sphingomonadaceae</taxon>
        <taxon>Sphingomonas</taxon>
    </lineage>
</organism>
<keyword evidence="2" id="KW-0813">Transport</keyword>
<evidence type="ECO:0000256" key="9">
    <source>
        <dbReference type="ARBA" id="ARBA00023136"/>
    </source>
</evidence>
<evidence type="ECO:0000256" key="12">
    <source>
        <dbReference type="SAM" id="MobiDB-lite"/>
    </source>
</evidence>
<keyword evidence="10" id="KW-0998">Cell outer membrane</keyword>
<feature type="region of interest" description="Disordered" evidence="12">
    <location>
        <begin position="506"/>
        <end position="527"/>
    </location>
</feature>
<dbReference type="PANTHER" id="PTHR32552:SF81">
    <property type="entry name" value="TONB-DEPENDENT OUTER MEMBRANE RECEPTOR"/>
    <property type="match status" value="1"/>
</dbReference>
<dbReference type="AlphaFoldDB" id="A0A7X5V322"/>
<evidence type="ECO:0000256" key="7">
    <source>
        <dbReference type="ARBA" id="ARBA00023065"/>
    </source>
</evidence>
<keyword evidence="17" id="KW-1185">Reference proteome</keyword>
<accession>A0A7X5V322</accession>
<comment type="subcellular location">
    <subcellularLocation>
        <location evidence="1">Cell outer membrane</location>
        <topology evidence="1">Multi-pass membrane protein</topology>
    </subcellularLocation>
</comment>
<protein>
    <submittedName>
        <fullName evidence="16">Outer membrane receptor protein involved in Fe transport</fullName>
    </submittedName>
</protein>
<keyword evidence="13" id="KW-0732">Signal</keyword>
<sequence>MAWAPAFALLLALPSSPARAQRTTLSIPATTLDQALLMLSRQTGVEIISTEAGLSRVRTVAVSGVPDLATALSRLLAGTGYKAERASHGYRIVRARIAPAPAPSRPKQRPKPAPAPATEPAESDEIVVEANKQRVPLLRYPGSLTMLRGSEIPAPSGNSLSDIAASTPILQSTLLGPGRNKVFIRGVADSSFNGSTQSPTSVYFDDVQLNYSGPDAGLRLYDMRSVEVLEGPQGTLYGSGAIGGVIRLTSNPASVTDTSASMIGGATATDHSEPGFDLAGIVNMPVIRDRLGLRAVAYRVRDGGYIDDAKRGLHNTNRIDTVGGRLALRLDPGNGWRVEASGAIQSIDMRDGQYSDVAGKPLVRYSRLAQPFHSALWLGRVVASKDWDSGLRLIIANGIVAQHSVEQFDASPRGSGPTTQYRADRNKLLVSHETRLSRSLGNGNSWVAGFTLVSDRDILSRALEISATDRSLIGVTNVSRAASLFGEASFAVFDDISLTLGARATMGRNDGEPSSTPRGGSFTKGRSTHRVDPTLAFSWRLAPTLALFGRFQTSYRTGGLAVAAGTGRVADYLSDVIQVGEIGIRKLRAGPTGLAFSLDLSTAHWSNIQADLITQRGQPYTANIGDARIRAIEANFDWVPVSGLHAGGSIFFTANRVIGPIANASKRDNRRLPETPPLAAVASLSYSAPTRRFAPRFGVTANYVGRSVLGTGDFLDISQGRYWVIGASAGARIGRIELSLDVDNLLNAAANRFAFGNPFTLVVRDQATPLRPRSARLGMTVNW</sequence>
<evidence type="ECO:0000259" key="14">
    <source>
        <dbReference type="Pfam" id="PF00593"/>
    </source>
</evidence>
<keyword evidence="9 11" id="KW-0472">Membrane</keyword>
<dbReference type="EMBL" id="JAASQV010000003">
    <property type="protein sequence ID" value="NIJ66377.1"/>
    <property type="molecule type" value="Genomic_DNA"/>
</dbReference>
<evidence type="ECO:0000256" key="11">
    <source>
        <dbReference type="RuleBase" id="RU003357"/>
    </source>
</evidence>
<dbReference type="InterPro" id="IPR000531">
    <property type="entry name" value="Beta-barrel_TonB"/>
</dbReference>
<dbReference type="Proteomes" id="UP000564677">
    <property type="component" value="Unassembled WGS sequence"/>
</dbReference>
<evidence type="ECO:0000256" key="5">
    <source>
        <dbReference type="ARBA" id="ARBA00022692"/>
    </source>
</evidence>
<evidence type="ECO:0000256" key="13">
    <source>
        <dbReference type="SAM" id="SignalP"/>
    </source>
</evidence>
<dbReference type="InterPro" id="IPR036942">
    <property type="entry name" value="Beta-barrel_TonB_sf"/>
</dbReference>
<dbReference type="RefSeq" id="WP_341786469.1">
    <property type="nucleotide sequence ID" value="NZ_JAASQV010000003.1"/>
</dbReference>
<dbReference type="InterPro" id="IPR039426">
    <property type="entry name" value="TonB-dep_rcpt-like"/>
</dbReference>
<reference evidence="16 17" key="1">
    <citation type="submission" date="2020-03" db="EMBL/GenBank/DDBJ databases">
        <title>Genomic Encyclopedia of Type Strains, Phase IV (KMG-IV): sequencing the most valuable type-strain genomes for metagenomic binning, comparative biology and taxonomic classification.</title>
        <authorList>
            <person name="Goeker M."/>
        </authorList>
    </citation>
    <scope>NUCLEOTIDE SEQUENCE [LARGE SCALE GENOMIC DNA]</scope>
    <source>
        <strain evidence="16 17">DSM 4733</strain>
    </source>
</reference>